<accession>A0A5Q0H237</accession>
<dbReference type="KEGG" id="ssyi:EKG83_24640"/>
<dbReference type="EMBL" id="CP034550">
    <property type="protein sequence ID" value="QFZ20173.1"/>
    <property type="molecule type" value="Genomic_DNA"/>
</dbReference>
<dbReference type="AlphaFoldDB" id="A0A5Q0H237"/>
<proteinExistence type="predicted"/>
<dbReference type="RefSeq" id="WP_033432419.1">
    <property type="nucleotide sequence ID" value="NZ_CP034550.1"/>
</dbReference>
<organism evidence="1 2">
    <name type="scientific">Saccharothrix syringae</name>
    <name type="common">Nocardiopsis syringae</name>
    <dbReference type="NCBI Taxonomy" id="103733"/>
    <lineage>
        <taxon>Bacteria</taxon>
        <taxon>Bacillati</taxon>
        <taxon>Actinomycetota</taxon>
        <taxon>Actinomycetes</taxon>
        <taxon>Pseudonocardiales</taxon>
        <taxon>Pseudonocardiaceae</taxon>
        <taxon>Saccharothrix</taxon>
    </lineage>
</organism>
<keyword evidence="2" id="KW-1185">Reference proteome</keyword>
<name>A0A5Q0H237_SACSY</name>
<dbReference type="Proteomes" id="UP000325787">
    <property type="component" value="Chromosome"/>
</dbReference>
<reference evidence="2" key="1">
    <citation type="journal article" date="2021" name="Curr. Microbiol.">
        <title>Complete genome of nocamycin-producing strain Saccharothrix syringae NRRL B-16468 reveals the biosynthetic potential for secondary metabolites.</title>
        <authorList>
            <person name="Mo X."/>
            <person name="Yang S."/>
        </authorList>
    </citation>
    <scope>NUCLEOTIDE SEQUENCE [LARGE SCALE GENOMIC DNA]</scope>
    <source>
        <strain evidence="2">ATCC 51364 / DSM 43886 / JCM 6844 / KCTC 9398 / NBRC 14523 / NRRL B-16468 / INA 2240</strain>
    </source>
</reference>
<evidence type="ECO:0008006" key="3">
    <source>
        <dbReference type="Google" id="ProtNLM"/>
    </source>
</evidence>
<evidence type="ECO:0000313" key="1">
    <source>
        <dbReference type="EMBL" id="QFZ20173.1"/>
    </source>
</evidence>
<evidence type="ECO:0000313" key="2">
    <source>
        <dbReference type="Proteomes" id="UP000325787"/>
    </source>
</evidence>
<dbReference type="OrthoDB" id="4009736at2"/>
<gene>
    <name evidence="1" type="ORF">EKG83_24640</name>
</gene>
<protein>
    <recommendedName>
        <fullName evidence="3">Fe2OG dioxygenase domain-containing protein</fullName>
    </recommendedName>
</protein>
<sequence>MTHTEVPGTTGGRIAPLTGWRGDHDYFRFAELDRLDADAVLDVLLGRRLGVVFRGVIDAAASAELVRRFWDSPVRKRRGGEVCESLGYYVGAYHYHKPTDRYLDESAEVAPHLDDLLDVPDEPTRWFRAELDARLRRDGARLRPAEQGGRPACPVLVRHWNAQGAFALQPHEDSSQLGWPEQAGFEIQRTTERVVAAVNMCLENGEGGRLVVWNVVPDLASRTRLGLELSGSPYPVESTAGHDSLWLEVRPGDIYVFNGGHVHGVEASAPGAKRTTMAWNMGFCDDRNVVTWT</sequence>
<dbReference type="Gene3D" id="2.60.120.620">
    <property type="entry name" value="q2cbj1_9rhob like domain"/>
    <property type="match status" value="1"/>
</dbReference>